<keyword evidence="4 10" id="KW-0863">Zinc-finger</keyword>
<gene>
    <name evidence="13" type="ORF">J1N35_007820</name>
</gene>
<keyword evidence="6" id="KW-0805">Transcription regulation</keyword>
<dbReference type="SUPFAM" id="SSF57667">
    <property type="entry name" value="beta-beta-alpha zinc fingers"/>
    <property type="match status" value="1"/>
</dbReference>
<dbReference type="PROSITE" id="PS00028">
    <property type="entry name" value="ZINC_FINGER_C2H2_1"/>
    <property type="match status" value="1"/>
</dbReference>
<dbReference type="Pfam" id="PF23115">
    <property type="entry name" value="zf-C2H2_STOP2_3rd"/>
    <property type="match status" value="1"/>
</dbReference>
<evidence type="ECO:0000256" key="11">
    <source>
        <dbReference type="SAM" id="MobiDB-lite"/>
    </source>
</evidence>
<evidence type="ECO:0000256" key="4">
    <source>
        <dbReference type="ARBA" id="ARBA00022771"/>
    </source>
</evidence>
<evidence type="ECO:0000256" key="5">
    <source>
        <dbReference type="ARBA" id="ARBA00022833"/>
    </source>
</evidence>
<comment type="similarity">
    <text evidence="9">Belongs to the WIP C2H2-type zinc-finger protein family.</text>
</comment>
<dbReference type="InterPro" id="IPR013087">
    <property type="entry name" value="Znf_C2H2_type"/>
</dbReference>
<evidence type="ECO:0000256" key="3">
    <source>
        <dbReference type="ARBA" id="ARBA00022737"/>
    </source>
</evidence>
<evidence type="ECO:0000256" key="2">
    <source>
        <dbReference type="ARBA" id="ARBA00022723"/>
    </source>
</evidence>
<dbReference type="SMART" id="SM00355">
    <property type="entry name" value="ZnF_C2H2"/>
    <property type="match status" value="2"/>
</dbReference>
<evidence type="ECO:0000313" key="13">
    <source>
        <dbReference type="EMBL" id="KAH1114442.1"/>
    </source>
</evidence>
<protein>
    <recommendedName>
        <fullName evidence="12">C2H2-type domain-containing protein</fullName>
    </recommendedName>
</protein>
<feature type="domain" description="C2H2-type" evidence="12">
    <location>
        <begin position="203"/>
        <end position="230"/>
    </location>
</feature>
<keyword evidence="7" id="KW-0804">Transcription</keyword>
<name>A0A9D3W7L4_9ROSI</name>
<evidence type="ECO:0000256" key="1">
    <source>
        <dbReference type="ARBA" id="ARBA00004123"/>
    </source>
</evidence>
<evidence type="ECO:0000256" key="9">
    <source>
        <dbReference type="ARBA" id="ARBA00023452"/>
    </source>
</evidence>
<dbReference type="InterPro" id="IPR036236">
    <property type="entry name" value="Znf_C2H2_sf"/>
</dbReference>
<dbReference type="FunFam" id="3.30.160.60:FF:000523">
    <property type="entry name" value="Zinc finger protein WIP2"/>
    <property type="match status" value="1"/>
</dbReference>
<dbReference type="InterPro" id="IPR059161">
    <property type="entry name" value="Znf-C2H2_STOP1/2_3rd"/>
</dbReference>
<evidence type="ECO:0000256" key="6">
    <source>
        <dbReference type="ARBA" id="ARBA00023015"/>
    </source>
</evidence>
<feature type="domain" description="C2H2-type" evidence="12">
    <location>
        <begin position="287"/>
        <end position="307"/>
    </location>
</feature>
<accession>A0A9D3W7L4</accession>
<comment type="subcellular location">
    <subcellularLocation>
        <location evidence="1">Nucleus</location>
    </subcellularLocation>
</comment>
<dbReference type="PROSITE" id="PS50157">
    <property type="entry name" value="ZINC_FINGER_C2H2_2"/>
    <property type="match status" value="2"/>
</dbReference>
<keyword evidence="8" id="KW-0539">Nucleus</keyword>
<dbReference type="Gene3D" id="3.30.160.60">
    <property type="entry name" value="Classic Zinc Finger"/>
    <property type="match status" value="2"/>
</dbReference>
<keyword evidence="3" id="KW-0677">Repeat</keyword>
<keyword evidence="14" id="KW-1185">Reference proteome</keyword>
<dbReference type="AlphaFoldDB" id="A0A9D3W7L4"/>
<proteinExistence type="inferred from homology"/>
<comment type="caution">
    <text evidence="13">The sequence shown here is derived from an EMBL/GenBank/DDBJ whole genome shotgun (WGS) entry which is preliminary data.</text>
</comment>
<dbReference type="PANTHER" id="PTHR45878">
    <property type="entry name" value="ZINC FINGER PROTEIN WIP2"/>
    <property type="match status" value="1"/>
</dbReference>
<sequence>MADYPYTNFFSGWFKFNPVQHYPSPNPPPPPPPPPHPLKQPNSFIHDFYSNSRNDRSSHINPFFHCQTSYSSSSPPSPPVREALPLLSLSPTRQNNEDQDQNQCSWTTAMDVDSTKGKEEGRRLLFTNTTAAEAEDETVTVALHIGLPSPSASELASVLSSSSEITDKDGDGDDSSGGAVNRLNKGQYWIPTPSQILIGPTQFSCPVCCKTFNRYNNMQMHMWGHGSQYRKGPESLRGTQPTGMLRLPCYCCAPGCRNNIDHPRAKPLKDFRTLQTHYKRKHGIKPFMCRKCGKAFAVRGDWRTHEKNCGKLWYCICGSDFKHKRSLKDHIKAFGNGHAAYGIDGLEEDDEPASEVEQDDDSMQ</sequence>
<feature type="compositionally biased region" description="Pro residues" evidence="11">
    <location>
        <begin position="24"/>
        <end position="38"/>
    </location>
</feature>
<dbReference type="GO" id="GO:0005634">
    <property type="term" value="C:nucleus"/>
    <property type="evidence" value="ECO:0007669"/>
    <property type="project" value="UniProtKB-SubCell"/>
</dbReference>
<keyword evidence="2" id="KW-0479">Metal-binding</keyword>
<feature type="region of interest" description="Disordered" evidence="11">
    <location>
        <begin position="156"/>
        <end position="180"/>
    </location>
</feature>
<evidence type="ECO:0000256" key="7">
    <source>
        <dbReference type="ARBA" id="ARBA00023163"/>
    </source>
</evidence>
<dbReference type="PANTHER" id="PTHR45878:SF1">
    <property type="entry name" value="ZINC FINGER PROTEIN WIP2"/>
    <property type="match status" value="1"/>
</dbReference>
<dbReference type="InterPro" id="IPR043584">
    <property type="entry name" value="WIP1/2/3/4/5/6"/>
</dbReference>
<evidence type="ECO:0000256" key="10">
    <source>
        <dbReference type="PROSITE-ProRule" id="PRU00042"/>
    </source>
</evidence>
<dbReference type="Proteomes" id="UP000828251">
    <property type="component" value="Unassembled WGS sequence"/>
</dbReference>
<organism evidence="13 14">
    <name type="scientific">Gossypium stocksii</name>
    <dbReference type="NCBI Taxonomy" id="47602"/>
    <lineage>
        <taxon>Eukaryota</taxon>
        <taxon>Viridiplantae</taxon>
        <taxon>Streptophyta</taxon>
        <taxon>Embryophyta</taxon>
        <taxon>Tracheophyta</taxon>
        <taxon>Spermatophyta</taxon>
        <taxon>Magnoliopsida</taxon>
        <taxon>eudicotyledons</taxon>
        <taxon>Gunneridae</taxon>
        <taxon>Pentapetalae</taxon>
        <taxon>rosids</taxon>
        <taxon>malvids</taxon>
        <taxon>Malvales</taxon>
        <taxon>Malvaceae</taxon>
        <taxon>Malvoideae</taxon>
        <taxon>Gossypium</taxon>
    </lineage>
</organism>
<evidence type="ECO:0000313" key="14">
    <source>
        <dbReference type="Proteomes" id="UP000828251"/>
    </source>
</evidence>
<reference evidence="13 14" key="1">
    <citation type="journal article" date="2021" name="Plant Biotechnol. J.">
        <title>Multi-omics assisted identification of the key and species-specific regulatory components of drought-tolerant mechanisms in Gossypium stocksii.</title>
        <authorList>
            <person name="Yu D."/>
            <person name="Ke L."/>
            <person name="Zhang D."/>
            <person name="Wu Y."/>
            <person name="Sun Y."/>
            <person name="Mei J."/>
            <person name="Sun J."/>
            <person name="Sun Y."/>
        </authorList>
    </citation>
    <scope>NUCLEOTIDE SEQUENCE [LARGE SCALE GENOMIC DNA]</scope>
    <source>
        <strain evidence="14">cv. E1</strain>
        <tissue evidence="13">Leaf</tissue>
    </source>
</reference>
<evidence type="ECO:0000256" key="8">
    <source>
        <dbReference type="ARBA" id="ARBA00023242"/>
    </source>
</evidence>
<feature type="region of interest" description="Disordered" evidence="11">
    <location>
        <begin position="22"/>
        <end position="51"/>
    </location>
</feature>
<dbReference type="InterPro" id="IPR055187">
    <property type="entry name" value="C2CH-3rd_BIRD-IDD"/>
</dbReference>
<keyword evidence="5" id="KW-0862">Zinc</keyword>
<dbReference type="EMBL" id="JAIQCV010000003">
    <property type="protein sequence ID" value="KAH1114442.1"/>
    <property type="molecule type" value="Genomic_DNA"/>
</dbReference>
<dbReference type="GO" id="GO:0008270">
    <property type="term" value="F:zinc ion binding"/>
    <property type="evidence" value="ECO:0007669"/>
    <property type="project" value="UniProtKB-KW"/>
</dbReference>
<feature type="region of interest" description="Disordered" evidence="11">
    <location>
        <begin position="90"/>
        <end position="115"/>
    </location>
</feature>
<dbReference type="GO" id="GO:0003700">
    <property type="term" value="F:DNA-binding transcription factor activity"/>
    <property type="evidence" value="ECO:0007669"/>
    <property type="project" value="InterPro"/>
</dbReference>
<evidence type="ECO:0000259" key="12">
    <source>
        <dbReference type="PROSITE" id="PS50157"/>
    </source>
</evidence>
<dbReference type="Pfam" id="PF22995">
    <property type="entry name" value="C2CH-3rd_BIRD-IDD"/>
    <property type="match status" value="1"/>
</dbReference>
<dbReference type="OrthoDB" id="6077919at2759"/>